<feature type="compositionally biased region" description="Pro residues" evidence="1">
    <location>
        <begin position="138"/>
        <end position="167"/>
    </location>
</feature>
<dbReference type="EMBL" id="CM001439">
    <property type="protein sequence ID" value="EHR52146.1"/>
    <property type="molecule type" value="Genomic_DNA"/>
</dbReference>
<evidence type="ECO:0000256" key="2">
    <source>
        <dbReference type="SAM" id="Phobius"/>
    </source>
</evidence>
<keyword evidence="4" id="KW-1185">Reference proteome</keyword>
<dbReference type="RefSeq" id="WP_009155524.1">
    <property type="nucleotide sequence ID" value="NZ_CM001439.1"/>
</dbReference>
<feature type="region of interest" description="Disordered" evidence="1">
    <location>
        <begin position="135"/>
        <end position="171"/>
    </location>
</feature>
<dbReference type="HOGENOM" id="CLU_112432_0_0_11"/>
<feature type="transmembrane region" description="Helical" evidence="2">
    <location>
        <begin position="50"/>
        <end position="70"/>
    </location>
</feature>
<keyword evidence="2" id="KW-0472">Membrane</keyword>
<dbReference type="AlphaFoldDB" id="H5X3S8"/>
<feature type="transmembrane region" description="Helical" evidence="2">
    <location>
        <begin position="82"/>
        <end position="103"/>
    </location>
</feature>
<reference evidence="3 4" key="1">
    <citation type="journal article" date="2012" name="Stand. Genomic Sci.">
        <title>Genome sequence of the ocean sediment bacterium Saccharomonospora marina type strain (XMU15(T)).</title>
        <authorList>
            <person name="Klenk H.P."/>
            <person name="Lu M."/>
            <person name="Lucas S."/>
            <person name="Lapidus A."/>
            <person name="Copeland A."/>
            <person name="Pitluck S."/>
            <person name="Goodwin L.A."/>
            <person name="Han C."/>
            <person name="Tapia R."/>
            <person name="Brambilla E.M."/>
            <person name="Potter G."/>
            <person name="Land M."/>
            <person name="Ivanova N."/>
            <person name="Rohde M."/>
            <person name="Goker M."/>
            <person name="Detter J.C."/>
            <person name="Li W.J."/>
            <person name="Kyrpides N.C."/>
            <person name="Woyke T."/>
        </authorList>
    </citation>
    <scope>NUCLEOTIDE SEQUENCE [LARGE SCALE GENOMIC DNA]</scope>
    <source>
        <strain evidence="3 4">XMU15</strain>
    </source>
</reference>
<evidence type="ECO:0000313" key="3">
    <source>
        <dbReference type="EMBL" id="EHR52146.1"/>
    </source>
</evidence>
<organism evidence="3 4">
    <name type="scientific">Saccharomonospora marina XMU15</name>
    <dbReference type="NCBI Taxonomy" id="882083"/>
    <lineage>
        <taxon>Bacteria</taxon>
        <taxon>Bacillati</taxon>
        <taxon>Actinomycetota</taxon>
        <taxon>Actinomycetes</taxon>
        <taxon>Pseudonocardiales</taxon>
        <taxon>Pseudonocardiaceae</taxon>
        <taxon>Saccharomonospora</taxon>
    </lineage>
</organism>
<protein>
    <recommendedName>
        <fullName evidence="5">DUF2637 domain-containing protein</fullName>
    </recommendedName>
</protein>
<keyword evidence="2" id="KW-0812">Transmembrane</keyword>
<evidence type="ECO:0000256" key="1">
    <source>
        <dbReference type="SAM" id="MobiDB-lite"/>
    </source>
</evidence>
<dbReference type="Proteomes" id="UP000004926">
    <property type="component" value="Chromosome"/>
</dbReference>
<accession>H5X3S8</accession>
<sequence>MSKVDNPRPAGARMVDVVRVLVTVVLGGIGAAAGFKHTHDWAVHHGQTGWLAWADAVVIEGMAIVAGFEVRRDHQHGNTRLVSFPMAVLVAAFGVQMAAQVALAEPTPAGWLLAAMPALGFLVVVKLLLRRAPLDHQPTPPHQPTEPAPAPANEPAPAEPDPDPAGPAPALAVASAAAPAAGVRVLGKLPVSLRDAVTALATEAHEQGRRVTAEEITQRVALPEAMVTALVDELNTRVNGHPIPT</sequence>
<feature type="transmembrane region" description="Helical" evidence="2">
    <location>
        <begin position="109"/>
        <end position="129"/>
    </location>
</feature>
<dbReference type="InterPro" id="IPR021235">
    <property type="entry name" value="DUF2637"/>
</dbReference>
<name>H5X3S8_9PSEU</name>
<dbReference type="eggNOG" id="ENOG5033R31">
    <property type="taxonomic scope" value="Bacteria"/>
</dbReference>
<evidence type="ECO:0000313" key="4">
    <source>
        <dbReference type="Proteomes" id="UP000004926"/>
    </source>
</evidence>
<dbReference type="STRING" id="882083.SacmaDRAFT_3948"/>
<evidence type="ECO:0008006" key="5">
    <source>
        <dbReference type="Google" id="ProtNLM"/>
    </source>
</evidence>
<keyword evidence="2" id="KW-1133">Transmembrane helix</keyword>
<dbReference type="Pfam" id="PF10935">
    <property type="entry name" value="DUF2637"/>
    <property type="match status" value="1"/>
</dbReference>
<gene>
    <name evidence="3" type="ORF">SacmaDRAFT_3948</name>
</gene>
<feature type="transmembrane region" description="Helical" evidence="2">
    <location>
        <begin position="20"/>
        <end position="38"/>
    </location>
</feature>
<proteinExistence type="predicted"/>